<dbReference type="Proteomes" id="UP000031575">
    <property type="component" value="Unassembled WGS sequence"/>
</dbReference>
<accession>A0A0C2IRQ1</accession>
<dbReference type="HOGENOM" id="CLU_2575406_0_0_1"/>
<dbReference type="EMBL" id="AWTV01000009">
    <property type="protein sequence ID" value="KIH89560.1"/>
    <property type="molecule type" value="Genomic_DNA"/>
</dbReference>
<name>A0A0C2IRQ1_9PEZI</name>
<organism evidence="1 2">
    <name type="scientific">Sporothrix brasiliensis 5110</name>
    <dbReference type="NCBI Taxonomy" id="1398154"/>
    <lineage>
        <taxon>Eukaryota</taxon>
        <taxon>Fungi</taxon>
        <taxon>Dikarya</taxon>
        <taxon>Ascomycota</taxon>
        <taxon>Pezizomycotina</taxon>
        <taxon>Sordariomycetes</taxon>
        <taxon>Sordariomycetidae</taxon>
        <taxon>Ophiostomatales</taxon>
        <taxon>Ophiostomataceae</taxon>
        <taxon>Sporothrix</taxon>
    </lineage>
</organism>
<reference evidence="1 2" key="1">
    <citation type="journal article" date="2014" name="BMC Genomics">
        <title>Comparative genomics of the major fungal agents of human and animal Sporotrichosis: Sporothrix schenckii and Sporothrix brasiliensis.</title>
        <authorList>
            <person name="Teixeira M.M."/>
            <person name="de Almeida L.G."/>
            <person name="Kubitschek-Barreira P."/>
            <person name="Alves F.L."/>
            <person name="Kioshima E.S."/>
            <person name="Abadio A.K."/>
            <person name="Fernandes L."/>
            <person name="Derengowski L.S."/>
            <person name="Ferreira K.S."/>
            <person name="Souza R.C."/>
            <person name="Ruiz J.C."/>
            <person name="de Andrade N.C."/>
            <person name="Paes H.C."/>
            <person name="Nicola A.M."/>
            <person name="Albuquerque P."/>
            <person name="Gerber A.L."/>
            <person name="Martins V.P."/>
            <person name="Peconick L.D."/>
            <person name="Neto A.V."/>
            <person name="Chaucanez C.B."/>
            <person name="Silva P.A."/>
            <person name="Cunha O.L."/>
            <person name="de Oliveira F.F."/>
            <person name="dos Santos T.C."/>
            <person name="Barros A.L."/>
            <person name="Soares M.A."/>
            <person name="de Oliveira L.M."/>
            <person name="Marini M.M."/>
            <person name="Villalobos-Duno H."/>
            <person name="Cunha M.M."/>
            <person name="de Hoog S."/>
            <person name="da Silveira J.F."/>
            <person name="Henrissat B."/>
            <person name="Nino-Vega G.A."/>
            <person name="Cisalpino P.S."/>
            <person name="Mora-Montes H.M."/>
            <person name="Almeida S.R."/>
            <person name="Stajich J.E."/>
            <person name="Lopes-Bezerra L.M."/>
            <person name="Vasconcelos A.T."/>
            <person name="Felipe M.S."/>
        </authorList>
    </citation>
    <scope>NUCLEOTIDE SEQUENCE [LARGE SCALE GENOMIC DNA]</scope>
    <source>
        <strain evidence="1 2">5110</strain>
    </source>
</reference>
<comment type="caution">
    <text evidence="1">The sequence shown here is derived from an EMBL/GenBank/DDBJ whole genome shotgun (WGS) entry which is preliminary data.</text>
</comment>
<sequence>MQVLCRVESAEKHAHLQQSARCPGCPPWDPPHTALSSTRRGASTFRHFGESHQPRGVPPIVHRNIGDAALFSTTFAPMRNN</sequence>
<keyword evidence="2" id="KW-1185">Reference proteome</keyword>
<protein>
    <submittedName>
        <fullName evidence="1">Uncharacterized protein</fullName>
    </submittedName>
</protein>
<proteinExistence type="predicted"/>
<gene>
    <name evidence="1" type="ORF">SPBR_07956</name>
</gene>
<evidence type="ECO:0000313" key="1">
    <source>
        <dbReference type="EMBL" id="KIH89560.1"/>
    </source>
</evidence>
<dbReference type="AlphaFoldDB" id="A0A0C2IRQ1"/>
<dbReference type="VEuPathDB" id="FungiDB:SPBR_07956"/>
<dbReference type="RefSeq" id="XP_040617570.1">
    <property type="nucleotide sequence ID" value="XM_040766209.1"/>
</dbReference>
<dbReference type="GeneID" id="63681130"/>
<evidence type="ECO:0000313" key="2">
    <source>
        <dbReference type="Proteomes" id="UP000031575"/>
    </source>
</evidence>